<keyword evidence="3" id="KW-1185">Reference proteome</keyword>
<evidence type="ECO:0000256" key="1">
    <source>
        <dbReference type="SAM" id="SignalP"/>
    </source>
</evidence>
<dbReference type="EMBL" id="CCKQ01013618">
    <property type="protein sequence ID" value="CDW85310.1"/>
    <property type="molecule type" value="Genomic_DNA"/>
</dbReference>
<accession>A0A078AS53</accession>
<evidence type="ECO:0000313" key="2">
    <source>
        <dbReference type="EMBL" id="CDW85310.1"/>
    </source>
</evidence>
<name>A0A078AS53_STYLE</name>
<keyword evidence="1" id="KW-0732">Signal</keyword>
<sequence>MGMLIIYLGLHLFKITNWLYYEIELGEQQYDKIKQMGRDKVDKRRDYLKSLNPAVCDVCAKKAFPKKKKTTNKRNRSESFLSYVSDTEDHPVEMIQHEQQTISLSMLKQLKSQSIRIEKQQDVPMDIQENDMKEYREVKSLTKQCKGRNKRSKTDAGDFIQNLDTTAAETDIQTTFTAQVPSDIKMNDDISAVKSLVTSKQKKIILSNALQFVNTSSDRIVILIITFLICTQLIDFINKLLNRVDALLHHQMIGLIASAFILRQSCLYSVKSALTMTTQENRQALILKLSLYLPTNYNSNTAKLLEQY</sequence>
<gene>
    <name evidence="2" type="primary">Contig2161.g2322</name>
    <name evidence="2" type="ORF">STYLEM_14384</name>
</gene>
<dbReference type="AlphaFoldDB" id="A0A078AS53"/>
<evidence type="ECO:0000313" key="3">
    <source>
        <dbReference type="Proteomes" id="UP000039865"/>
    </source>
</evidence>
<proteinExistence type="predicted"/>
<protein>
    <submittedName>
        <fullName evidence="2">Uncharacterized protein</fullName>
    </submittedName>
</protein>
<reference evidence="2 3" key="1">
    <citation type="submission" date="2014-06" db="EMBL/GenBank/DDBJ databases">
        <authorList>
            <person name="Swart Estienne"/>
        </authorList>
    </citation>
    <scope>NUCLEOTIDE SEQUENCE [LARGE SCALE GENOMIC DNA]</scope>
    <source>
        <strain evidence="2 3">130c</strain>
    </source>
</reference>
<feature type="chain" id="PRO_5001729598" evidence="1">
    <location>
        <begin position="19"/>
        <end position="308"/>
    </location>
</feature>
<dbReference type="InParanoid" id="A0A078AS53"/>
<dbReference type="Proteomes" id="UP000039865">
    <property type="component" value="Unassembled WGS sequence"/>
</dbReference>
<organism evidence="2 3">
    <name type="scientific">Stylonychia lemnae</name>
    <name type="common">Ciliate</name>
    <dbReference type="NCBI Taxonomy" id="5949"/>
    <lineage>
        <taxon>Eukaryota</taxon>
        <taxon>Sar</taxon>
        <taxon>Alveolata</taxon>
        <taxon>Ciliophora</taxon>
        <taxon>Intramacronucleata</taxon>
        <taxon>Spirotrichea</taxon>
        <taxon>Stichotrichia</taxon>
        <taxon>Sporadotrichida</taxon>
        <taxon>Oxytrichidae</taxon>
        <taxon>Stylonychinae</taxon>
        <taxon>Stylonychia</taxon>
    </lineage>
</organism>
<feature type="signal peptide" evidence="1">
    <location>
        <begin position="1"/>
        <end position="18"/>
    </location>
</feature>